<dbReference type="NCBIfam" id="TIGR00727">
    <property type="entry name" value="ISP4_OPT"/>
    <property type="match status" value="1"/>
</dbReference>
<organism evidence="11 12">
    <name type="scientific">Papiliotrema laurentii</name>
    <name type="common">Cryptococcus laurentii</name>
    <dbReference type="NCBI Taxonomy" id="5418"/>
    <lineage>
        <taxon>Eukaryota</taxon>
        <taxon>Fungi</taxon>
        <taxon>Dikarya</taxon>
        <taxon>Basidiomycota</taxon>
        <taxon>Agaricomycotina</taxon>
        <taxon>Tremellomycetes</taxon>
        <taxon>Tremellales</taxon>
        <taxon>Rhynchogastremaceae</taxon>
        <taxon>Papiliotrema</taxon>
    </lineage>
</organism>
<feature type="transmembrane region" description="Helical" evidence="10">
    <location>
        <begin position="288"/>
        <end position="320"/>
    </location>
</feature>
<feature type="transmembrane region" description="Helical" evidence="10">
    <location>
        <begin position="754"/>
        <end position="776"/>
    </location>
</feature>
<feature type="transmembrane region" description="Helical" evidence="10">
    <location>
        <begin position="666"/>
        <end position="688"/>
    </location>
</feature>
<dbReference type="AlphaFoldDB" id="A0AAD9FXF7"/>
<dbReference type="NCBIfam" id="TIGR00728">
    <property type="entry name" value="OPT_sfam"/>
    <property type="match status" value="1"/>
</dbReference>
<dbReference type="Pfam" id="PF03169">
    <property type="entry name" value="OPT"/>
    <property type="match status" value="1"/>
</dbReference>
<dbReference type="InterPro" id="IPR004813">
    <property type="entry name" value="OPT"/>
</dbReference>
<evidence type="ECO:0000256" key="8">
    <source>
        <dbReference type="ARBA" id="ARBA00023136"/>
    </source>
</evidence>
<evidence type="ECO:0000256" key="4">
    <source>
        <dbReference type="ARBA" id="ARBA00022692"/>
    </source>
</evidence>
<dbReference type="GO" id="GO:0015031">
    <property type="term" value="P:protein transport"/>
    <property type="evidence" value="ECO:0007669"/>
    <property type="project" value="UniProtKB-KW"/>
</dbReference>
<feature type="transmembrane region" description="Helical" evidence="10">
    <location>
        <begin position="358"/>
        <end position="382"/>
    </location>
</feature>
<proteinExistence type="inferred from homology"/>
<keyword evidence="8 10" id="KW-0472">Membrane</keyword>
<dbReference type="GO" id="GO:0016020">
    <property type="term" value="C:membrane"/>
    <property type="evidence" value="ECO:0007669"/>
    <property type="project" value="UniProtKB-SubCell"/>
</dbReference>
<evidence type="ECO:0000256" key="1">
    <source>
        <dbReference type="ARBA" id="ARBA00004141"/>
    </source>
</evidence>
<dbReference type="InterPro" id="IPR004648">
    <property type="entry name" value="Oligpept_transpt"/>
</dbReference>
<keyword evidence="6" id="KW-0653">Protein transport</keyword>
<gene>
    <name evidence="11" type="ORF">DB88DRAFT_516938</name>
</gene>
<feature type="transmembrane region" description="Helical" evidence="10">
    <location>
        <begin position="223"/>
        <end position="241"/>
    </location>
</feature>
<keyword evidence="7 10" id="KW-1133">Transmembrane helix</keyword>
<feature type="transmembrane region" description="Helical" evidence="10">
    <location>
        <begin position="118"/>
        <end position="136"/>
    </location>
</feature>
<comment type="caution">
    <text evidence="11">The sequence shown here is derived from an EMBL/GenBank/DDBJ whole genome shotgun (WGS) entry which is preliminary data.</text>
</comment>
<evidence type="ECO:0000256" key="2">
    <source>
        <dbReference type="ARBA" id="ARBA00008807"/>
    </source>
</evidence>
<feature type="transmembrane region" description="Helical" evidence="10">
    <location>
        <begin position="437"/>
        <end position="456"/>
    </location>
</feature>
<evidence type="ECO:0000313" key="12">
    <source>
        <dbReference type="Proteomes" id="UP001182556"/>
    </source>
</evidence>
<protein>
    <submittedName>
        <fullName evidence="11">OPT oligopeptide transporter protein-domain-containing protein</fullName>
    </submittedName>
</protein>
<evidence type="ECO:0000256" key="6">
    <source>
        <dbReference type="ARBA" id="ARBA00022927"/>
    </source>
</evidence>
<comment type="similarity">
    <text evidence="2">Belongs to the oligopeptide OPT transporter family.</text>
</comment>
<dbReference type="EMBL" id="JAODAN010000001">
    <property type="protein sequence ID" value="KAK1928064.1"/>
    <property type="molecule type" value="Genomic_DNA"/>
</dbReference>
<comment type="subcellular location">
    <subcellularLocation>
        <location evidence="1">Membrane</location>
        <topology evidence="1">Multi-pass membrane protein</topology>
    </subcellularLocation>
</comment>
<dbReference type="PANTHER" id="PTHR22601">
    <property type="entry name" value="ISP4 LIKE PROTEIN"/>
    <property type="match status" value="1"/>
</dbReference>
<feature type="transmembrane region" description="Helical" evidence="10">
    <location>
        <begin position="489"/>
        <end position="509"/>
    </location>
</feature>
<evidence type="ECO:0000256" key="10">
    <source>
        <dbReference type="SAM" id="Phobius"/>
    </source>
</evidence>
<evidence type="ECO:0000256" key="3">
    <source>
        <dbReference type="ARBA" id="ARBA00022448"/>
    </source>
</evidence>
<evidence type="ECO:0000256" key="5">
    <source>
        <dbReference type="ARBA" id="ARBA00022856"/>
    </source>
</evidence>
<feature type="transmembrane region" description="Helical" evidence="10">
    <location>
        <begin position="189"/>
        <end position="211"/>
    </location>
</feature>
<dbReference type="Proteomes" id="UP001182556">
    <property type="component" value="Unassembled WGS sequence"/>
</dbReference>
<sequence>MSAGYTAAGDTQHAELEVVHLPEIITPSGAETASLENSGKTTPDTASESRDYPSKQGDVELGGEEAEKIPLTKVEEQELTPMEAFKWNVDGDQSPFPEVAACVPNTDDPSLACNTVRAWILLTAFVILFAGANQFFSLRYPSLTIGYVVAQLLVFPIGRAWEELPRWRVPLGRFTFDVNPGRFTIKEHAFIVICVNLTASTAYANGSLVAITSPVFWNRDFGAGFSFLYLLTTQALGFGLAGLTRRWLVYPAALIWPSSLPSTVLFRSLHEPADTTPANGWTITRYRFFAYLTLGAFVLFWFPDYIWTSLGTFAFIAWIFPHNQKVNTIFGMNSGLGLLPLSIDWTQINYAGFPLTTPFYITCNAFAVVVLFYLVLAPIFYYTNVWNSAYLPLLSSGTFDNTGKAYNVSRVVDAAHQFDLARYKAYSPMYISMSYSLTYGLSFAAVTAIVVHTYLYNGKEIWAKVKNAKHGGEDIHKRLMASYQEVPDWWYAVLTLVILALGCFTVRYWDTGLPIWGFIVVCFGMGVVLIIPEGILEGTTNQRVFLNIITELIAGYAWPGNAIANMCVKMYGYNAVKHGMDFSQDLKLGQYMKIPPRVLFWGQLYSTVLATMVQVGVLRWMIGHIEGLCESTNPDRFTCAGSKVVYNASIIWGTIGPQRMFQHGQIYSGLMYFFIIGPVVTVAVYLLYRRYPNSWLRFVNVPIFFNAAGNIPPANTTQYSLWFIFGFIFNYLIRKRAFAWWKRYNYLTQAAMDTGTAIATIVIFFTLSYTGAKLVWWGNTVGKNTYDAKSVPWLTVPKGEHFGRGVGEF</sequence>
<name>A0AAD9FXF7_PAPLA</name>
<feature type="compositionally biased region" description="Polar residues" evidence="9">
    <location>
        <begin position="29"/>
        <end position="46"/>
    </location>
</feature>
<feature type="region of interest" description="Disordered" evidence="9">
    <location>
        <begin position="1"/>
        <end position="67"/>
    </location>
</feature>
<keyword evidence="3" id="KW-0813">Transport</keyword>
<keyword evidence="4 10" id="KW-0812">Transmembrane</keyword>
<keyword evidence="12" id="KW-1185">Reference proteome</keyword>
<dbReference type="GO" id="GO:0035673">
    <property type="term" value="F:oligopeptide transmembrane transporter activity"/>
    <property type="evidence" value="ECO:0007669"/>
    <property type="project" value="InterPro"/>
</dbReference>
<evidence type="ECO:0000256" key="7">
    <source>
        <dbReference type="ARBA" id="ARBA00022989"/>
    </source>
</evidence>
<accession>A0AAD9FXF7</accession>
<feature type="transmembrane region" description="Helical" evidence="10">
    <location>
        <begin position="515"/>
        <end position="536"/>
    </location>
</feature>
<feature type="transmembrane region" description="Helical" evidence="10">
    <location>
        <begin position="717"/>
        <end position="733"/>
    </location>
</feature>
<evidence type="ECO:0000256" key="9">
    <source>
        <dbReference type="SAM" id="MobiDB-lite"/>
    </source>
</evidence>
<keyword evidence="5" id="KW-0571">Peptide transport</keyword>
<reference evidence="11" key="1">
    <citation type="submission" date="2023-02" db="EMBL/GenBank/DDBJ databases">
        <title>Identification and recombinant expression of a fungal hydrolase from Papiliotrema laurentii that hydrolyzes apple cutin and clears colloidal polyester polyurethane.</title>
        <authorList>
            <consortium name="DOE Joint Genome Institute"/>
            <person name="Roman V.A."/>
            <person name="Bojanowski C."/>
            <person name="Crable B.R."/>
            <person name="Wagner D.N."/>
            <person name="Hung C.S."/>
            <person name="Nadeau L.J."/>
            <person name="Schratz L."/>
            <person name="Haridas S."/>
            <person name="Pangilinan J."/>
            <person name="Lipzen A."/>
            <person name="Na H."/>
            <person name="Yan M."/>
            <person name="Ng V."/>
            <person name="Grigoriev I.V."/>
            <person name="Spatafora J.W."/>
            <person name="Barlow D."/>
            <person name="Biffinger J."/>
            <person name="Kelley-Loughnane N."/>
            <person name="Varaljay V.A."/>
            <person name="Crookes-Goodson W.J."/>
        </authorList>
    </citation>
    <scope>NUCLEOTIDE SEQUENCE</scope>
    <source>
        <strain evidence="11">5307AH</strain>
    </source>
</reference>
<evidence type="ECO:0000313" key="11">
    <source>
        <dbReference type="EMBL" id="KAK1928064.1"/>
    </source>
</evidence>